<dbReference type="SUPFAM" id="SSF46689">
    <property type="entry name" value="Homeodomain-like"/>
    <property type="match status" value="1"/>
</dbReference>
<feature type="domain" description="HTH tetR-type" evidence="5">
    <location>
        <begin position="10"/>
        <end position="70"/>
    </location>
</feature>
<dbReference type="GO" id="GO:0000976">
    <property type="term" value="F:transcription cis-regulatory region binding"/>
    <property type="evidence" value="ECO:0007669"/>
    <property type="project" value="TreeGrafter"/>
</dbReference>
<evidence type="ECO:0000256" key="4">
    <source>
        <dbReference type="PROSITE-ProRule" id="PRU00335"/>
    </source>
</evidence>
<dbReference type="PRINTS" id="PR00455">
    <property type="entry name" value="HTHTETR"/>
</dbReference>
<dbReference type="PANTHER" id="PTHR30055">
    <property type="entry name" value="HTH-TYPE TRANSCRIPTIONAL REGULATOR RUTR"/>
    <property type="match status" value="1"/>
</dbReference>
<name>A0A7K3LQ07_9ACTN</name>
<dbReference type="Gene3D" id="1.10.10.60">
    <property type="entry name" value="Homeodomain-like"/>
    <property type="match status" value="1"/>
</dbReference>
<dbReference type="Proteomes" id="UP000466307">
    <property type="component" value="Unassembled WGS sequence"/>
</dbReference>
<proteinExistence type="predicted"/>
<dbReference type="Pfam" id="PF02909">
    <property type="entry name" value="TetR_C_1"/>
    <property type="match status" value="1"/>
</dbReference>
<comment type="caution">
    <text evidence="6">The sequence shown here is derived from an EMBL/GenBank/DDBJ whole genome shotgun (WGS) entry which is preliminary data.</text>
</comment>
<organism evidence="6 7">
    <name type="scientific">Gordonia desulfuricans</name>
    <dbReference type="NCBI Taxonomy" id="89051"/>
    <lineage>
        <taxon>Bacteria</taxon>
        <taxon>Bacillati</taxon>
        <taxon>Actinomycetota</taxon>
        <taxon>Actinomycetes</taxon>
        <taxon>Mycobacteriales</taxon>
        <taxon>Gordoniaceae</taxon>
        <taxon>Gordonia</taxon>
    </lineage>
</organism>
<evidence type="ECO:0000256" key="3">
    <source>
        <dbReference type="ARBA" id="ARBA00023163"/>
    </source>
</evidence>
<dbReference type="Gene3D" id="1.10.357.10">
    <property type="entry name" value="Tetracycline Repressor, domain 2"/>
    <property type="match status" value="1"/>
</dbReference>
<dbReference type="AlphaFoldDB" id="A0A7K3LQ07"/>
<dbReference type="InterPro" id="IPR050109">
    <property type="entry name" value="HTH-type_TetR-like_transc_reg"/>
</dbReference>
<sequence>MARRRTDRGPLTRTEIIDAALTLAESDGIDKLSLAKVAAAVGVQTMSLYNHIANKADLLDGMAERLLNSVEIPTATDSWHDDMTALGHAFRVAAIRYPQTAPLVLTRHLNIPAIIPLVEAALEAARRAGIPEAERVRVLRMFIAYLIGALIREIGLGGSVASTENASLFDDDRYPNVAMLAGDLATCDHLEEFDRGLRLQISAIAAAYADDGAHLAR</sequence>
<feature type="DNA-binding region" description="H-T-H motif" evidence="4">
    <location>
        <begin position="33"/>
        <end position="52"/>
    </location>
</feature>
<keyword evidence="7" id="KW-1185">Reference proteome</keyword>
<dbReference type="InterPro" id="IPR001647">
    <property type="entry name" value="HTH_TetR"/>
</dbReference>
<dbReference type="InterPro" id="IPR004111">
    <property type="entry name" value="Repressor_TetR_C"/>
</dbReference>
<dbReference type="PANTHER" id="PTHR30055:SF151">
    <property type="entry name" value="TRANSCRIPTIONAL REGULATORY PROTEIN"/>
    <property type="match status" value="1"/>
</dbReference>
<accession>A0A7K3LQ07</accession>
<keyword evidence="3" id="KW-0804">Transcription</keyword>
<evidence type="ECO:0000256" key="1">
    <source>
        <dbReference type="ARBA" id="ARBA00023015"/>
    </source>
</evidence>
<reference evidence="6 7" key="1">
    <citation type="submission" date="2020-01" db="EMBL/GenBank/DDBJ databases">
        <title>Investigation of new actinobacteria for the biodesulphurisation of diesel fuel.</title>
        <authorList>
            <person name="Athi Narayanan S.M."/>
        </authorList>
    </citation>
    <scope>NUCLEOTIDE SEQUENCE [LARGE SCALE GENOMIC DNA]</scope>
    <source>
        <strain evidence="6 7">213E</strain>
    </source>
</reference>
<evidence type="ECO:0000313" key="7">
    <source>
        <dbReference type="Proteomes" id="UP000466307"/>
    </source>
</evidence>
<keyword evidence="2 4" id="KW-0238">DNA-binding</keyword>
<dbReference type="InterPro" id="IPR036271">
    <property type="entry name" value="Tet_transcr_reg_TetR-rel_C_sf"/>
</dbReference>
<dbReference type="RefSeq" id="WP_053776651.1">
    <property type="nucleotide sequence ID" value="NZ_JAADZU010000035.1"/>
</dbReference>
<dbReference type="SUPFAM" id="SSF48498">
    <property type="entry name" value="Tetracyclin repressor-like, C-terminal domain"/>
    <property type="match status" value="1"/>
</dbReference>
<dbReference type="PROSITE" id="PS50977">
    <property type="entry name" value="HTH_TETR_2"/>
    <property type="match status" value="1"/>
</dbReference>
<gene>
    <name evidence="6" type="ORF">GYA93_12215</name>
</gene>
<evidence type="ECO:0000256" key="2">
    <source>
        <dbReference type="ARBA" id="ARBA00023125"/>
    </source>
</evidence>
<evidence type="ECO:0000313" key="6">
    <source>
        <dbReference type="EMBL" id="NDK90342.1"/>
    </source>
</evidence>
<keyword evidence="1" id="KW-0805">Transcription regulation</keyword>
<protein>
    <submittedName>
        <fullName evidence="6">TetR family transcriptional regulator</fullName>
    </submittedName>
</protein>
<dbReference type="Pfam" id="PF00440">
    <property type="entry name" value="TetR_N"/>
    <property type="match status" value="1"/>
</dbReference>
<dbReference type="InterPro" id="IPR009057">
    <property type="entry name" value="Homeodomain-like_sf"/>
</dbReference>
<dbReference type="GO" id="GO:0003700">
    <property type="term" value="F:DNA-binding transcription factor activity"/>
    <property type="evidence" value="ECO:0007669"/>
    <property type="project" value="TreeGrafter"/>
</dbReference>
<dbReference type="EMBL" id="JAADZU010000035">
    <property type="protein sequence ID" value="NDK90342.1"/>
    <property type="molecule type" value="Genomic_DNA"/>
</dbReference>
<dbReference type="GO" id="GO:0045892">
    <property type="term" value="P:negative regulation of DNA-templated transcription"/>
    <property type="evidence" value="ECO:0007669"/>
    <property type="project" value="InterPro"/>
</dbReference>
<evidence type="ECO:0000259" key="5">
    <source>
        <dbReference type="PROSITE" id="PS50977"/>
    </source>
</evidence>